<reference evidence="1" key="1">
    <citation type="submission" date="2020-05" db="EMBL/GenBank/DDBJ databases">
        <title>Large-scale comparative analyses of tick genomes elucidate their genetic diversity and vector capacities.</title>
        <authorList>
            <person name="Jia N."/>
            <person name="Wang J."/>
            <person name="Shi W."/>
            <person name="Du L."/>
            <person name="Sun Y."/>
            <person name="Zhan W."/>
            <person name="Jiang J."/>
            <person name="Wang Q."/>
            <person name="Zhang B."/>
            <person name="Ji P."/>
            <person name="Sakyi L.B."/>
            <person name="Cui X."/>
            <person name="Yuan T."/>
            <person name="Jiang B."/>
            <person name="Yang W."/>
            <person name="Lam T.T.-Y."/>
            <person name="Chang Q."/>
            <person name="Ding S."/>
            <person name="Wang X."/>
            <person name="Zhu J."/>
            <person name="Ruan X."/>
            <person name="Zhao L."/>
            <person name="Wei J."/>
            <person name="Que T."/>
            <person name="Du C."/>
            <person name="Cheng J."/>
            <person name="Dai P."/>
            <person name="Han X."/>
            <person name="Huang E."/>
            <person name="Gao Y."/>
            <person name="Liu J."/>
            <person name="Shao H."/>
            <person name="Ye R."/>
            <person name="Li L."/>
            <person name="Wei W."/>
            <person name="Wang X."/>
            <person name="Wang C."/>
            <person name="Yang T."/>
            <person name="Huo Q."/>
            <person name="Li W."/>
            <person name="Guo W."/>
            <person name="Chen H."/>
            <person name="Zhou L."/>
            <person name="Ni X."/>
            <person name="Tian J."/>
            <person name="Zhou Y."/>
            <person name="Sheng Y."/>
            <person name="Liu T."/>
            <person name="Pan Y."/>
            <person name="Xia L."/>
            <person name="Li J."/>
            <person name="Zhao F."/>
            <person name="Cao W."/>
        </authorList>
    </citation>
    <scope>NUCLEOTIDE SEQUENCE</scope>
    <source>
        <strain evidence="1">Hyas-2018</strain>
    </source>
</reference>
<evidence type="ECO:0000313" key="2">
    <source>
        <dbReference type="Proteomes" id="UP000821845"/>
    </source>
</evidence>
<proteinExistence type="predicted"/>
<sequence length="158" mass="17741">MRAALLHTPSRSRSAGRPSASGSCPSVLAGDASDLGLPACLCGKRPPLCLPWKLSPEAVRWRLHVRAFSNTPAAVRREPRDYGMRGDDENLLRDARCFSCLRGLAHDLLVVLVVIRTTKYYVIFFFFVRWTSFFMRTIRTTTQNDAGCEDDSRVNHPT</sequence>
<dbReference type="EMBL" id="CM023481">
    <property type="protein sequence ID" value="KAH6947317.1"/>
    <property type="molecule type" value="Genomic_DNA"/>
</dbReference>
<organism evidence="1 2">
    <name type="scientific">Hyalomma asiaticum</name>
    <name type="common">Tick</name>
    <dbReference type="NCBI Taxonomy" id="266040"/>
    <lineage>
        <taxon>Eukaryota</taxon>
        <taxon>Metazoa</taxon>
        <taxon>Ecdysozoa</taxon>
        <taxon>Arthropoda</taxon>
        <taxon>Chelicerata</taxon>
        <taxon>Arachnida</taxon>
        <taxon>Acari</taxon>
        <taxon>Parasitiformes</taxon>
        <taxon>Ixodida</taxon>
        <taxon>Ixodoidea</taxon>
        <taxon>Ixodidae</taxon>
        <taxon>Hyalomminae</taxon>
        <taxon>Hyalomma</taxon>
    </lineage>
</organism>
<keyword evidence="2" id="KW-1185">Reference proteome</keyword>
<comment type="caution">
    <text evidence="1">The sequence shown here is derived from an EMBL/GenBank/DDBJ whole genome shotgun (WGS) entry which is preliminary data.</text>
</comment>
<protein>
    <submittedName>
        <fullName evidence="1">Uncharacterized protein</fullName>
    </submittedName>
</protein>
<name>A0ACB7TPM9_HYAAI</name>
<accession>A0ACB7TPM9</accession>
<evidence type="ECO:0000313" key="1">
    <source>
        <dbReference type="EMBL" id="KAH6947317.1"/>
    </source>
</evidence>
<dbReference type="Proteomes" id="UP000821845">
    <property type="component" value="Chromosome 1"/>
</dbReference>
<gene>
    <name evidence="1" type="ORF">HPB50_018375</name>
</gene>